<feature type="region of interest" description="Disordered" evidence="1">
    <location>
        <begin position="1"/>
        <end position="103"/>
    </location>
</feature>
<name>A0A0B6Y1L4_9EUPU</name>
<dbReference type="AlphaFoldDB" id="A0A0B6Y1L4"/>
<feature type="non-terminal residue" evidence="2">
    <location>
        <position position="103"/>
    </location>
</feature>
<sequence>SKIRAQSQSIDRDYESTKWPDSQLEVSPLSSPSSPSTIIAVDGDSKLIRPRKHNTVDLKKLSKSSQRQETQSIDLKSKGPRTVLGPHPSADDHLSHKELEISH</sequence>
<dbReference type="EMBL" id="HACG01003327">
    <property type="protein sequence ID" value="CEK50192.1"/>
    <property type="molecule type" value="Transcribed_RNA"/>
</dbReference>
<feature type="compositionally biased region" description="Low complexity" evidence="1">
    <location>
        <begin position="27"/>
        <end position="36"/>
    </location>
</feature>
<feature type="compositionally biased region" description="Polar residues" evidence="1">
    <location>
        <begin position="63"/>
        <end position="74"/>
    </location>
</feature>
<evidence type="ECO:0000313" key="2">
    <source>
        <dbReference type="EMBL" id="CEK50192.1"/>
    </source>
</evidence>
<feature type="non-terminal residue" evidence="2">
    <location>
        <position position="1"/>
    </location>
</feature>
<protein>
    <submittedName>
        <fullName evidence="2">Uncharacterized protein</fullName>
    </submittedName>
</protein>
<reference evidence="2" key="1">
    <citation type="submission" date="2014-12" db="EMBL/GenBank/DDBJ databases">
        <title>Insight into the proteome of Arion vulgaris.</title>
        <authorList>
            <person name="Aradska J."/>
            <person name="Bulat T."/>
            <person name="Smidak R."/>
            <person name="Sarate P."/>
            <person name="Gangsoo J."/>
            <person name="Sialana F."/>
            <person name="Bilban M."/>
            <person name="Lubec G."/>
        </authorList>
    </citation>
    <scope>NUCLEOTIDE SEQUENCE</scope>
    <source>
        <tissue evidence="2">Skin</tissue>
    </source>
</reference>
<proteinExistence type="predicted"/>
<gene>
    <name evidence="2" type="primary">ORF10103</name>
</gene>
<evidence type="ECO:0000256" key="1">
    <source>
        <dbReference type="SAM" id="MobiDB-lite"/>
    </source>
</evidence>
<feature type="compositionally biased region" description="Basic and acidic residues" evidence="1">
    <location>
        <begin position="89"/>
        <end position="103"/>
    </location>
</feature>
<accession>A0A0B6Y1L4</accession>
<organism evidence="2">
    <name type="scientific">Arion vulgaris</name>
    <dbReference type="NCBI Taxonomy" id="1028688"/>
    <lineage>
        <taxon>Eukaryota</taxon>
        <taxon>Metazoa</taxon>
        <taxon>Spiralia</taxon>
        <taxon>Lophotrochozoa</taxon>
        <taxon>Mollusca</taxon>
        <taxon>Gastropoda</taxon>
        <taxon>Heterobranchia</taxon>
        <taxon>Euthyneura</taxon>
        <taxon>Panpulmonata</taxon>
        <taxon>Eupulmonata</taxon>
        <taxon>Stylommatophora</taxon>
        <taxon>Helicina</taxon>
        <taxon>Arionoidea</taxon>
        <taxon>Arionidae</taxon>
        <taxon>Arion</taxon>
    </lineage>
</organism>